<evidence type="ECO:0000313" key="4">
    <source>
        <dbReference type="Proteomes" id="UP000010482"/>
    </source>
</evidence>
<dbReference type="Gene3D" id="3.40.710.10">
    <property type="entry name" value="DD-peptidase/beta-lactamase superfamily"/>
    <property type="match status" value="2"/>
</dbReference>
<evidence type="ECO:0000313" key="3">
    <source>
        <dbReference type="EMBL" id="AFZ49879.1"/>
    </source>
</evidence>
<dbReference type="Proteomes" id="UP000010482">
    <property type="component" value="Chromosome"/>
</dbReference>
<organism evidence="3 4">
    <name type="scientific">Dactylococcopsis salina (strain PCC 8305)</name>
    <name type="common">Myxobactron salinum</name>
    <dbReference type="NCBI Taxonomy" id="13035"/>
    <lineage>
        <taxon>Bacteria</taxon>
        <taxon>Bacillati</taxon>
        <taxon>Cyanobacteriota</taxon>
        <taxon>Cyanophyceae</taxon>
        <taxon>Nodosilineales</taxon>
        <taxon>Cymatolegaceae</taxon>
        <taxon>Dactylococcopsis</taxon>
    </lineage>
</organism>
<keyword evidence="3" id="KW-0121">Carboxypeptidase</keyword>
<dbReference type="NCBIfam" id="TIGR00666">
    <property type="entry name" value="PBP4"/>
    <property type="match status" value="1"/>
</dbReference>
<keyword evidence="3" id="KW-0645">Protease</keyword>
<dbReference type="STRING" id="13035.Dacsa_1178"/>
<dbReference type="eggNOG" id="COG2027">
    <property type="taxonomic scope" value="Bacteria"/>
</dbReference>
<dbReference type="PANTHER" id="PTHR30023">
    <property type="entry name" value="D-ALANYL-D-ALANINE CARBOXYPEPTIDASE"/>
    <property type="match status" value="1"/>
</dbReference>
<dbReference type="Pfam" id="PF02113">
    <property type="entry name" value="Peptidase_S13"/>
    <property type="match status" value="1"/>
</dbReference>
<dbReference type="PANTHER" id="PTHR30023:SF0">
    <property type="entry name" value="PENICILLIN-SENSITIVE CARBOXYPEPTIDASE A"/>
    <property type="match status" value="1"/>
</dbReference>
<dbReference type="PATRIC" id="fig|13035.3.peg.1326"/>
<protein>
    <submittedName>
        <fullName evidence="3">D-alanyl-D-alanine carboxypeptidase, serine-type, PBP4 family</fullName>
    </submittedName>
</protein>
<evidence type="ECO:0000256" key="2">
    <source>
        <dbReference type="ARBA" id="ARBA00022801"/>
    </source>
</evidence>
<dbReference type="OrthoDB" id="9802627at2"/>
<dbReference type="HOGENOM" id="CLU_017692_1_2_3"/>
<accession>K9YSL8</accession>
<dbReference type="SUPFAM" id="SSF56601">
    <property type="entry name" value="beta-lactamase/transpeptidase-like"/>
    <property type="match status" value="1"/>
</dbReference>
<proteinExistence type="inferred from homology"/>
<name>K9YSL8_DACS8</name>
<dbReference type="MEROPS" id="S13.002"/>
<dbReference type="GO" id="GO:0004185">
    <property type="term" value="F:serine-type carboxypeptidase activity"/>
    <property type="evidence" value="ECO:0007669"/>
    <property type="project" value="InterPro"/>
</dbReference>
<sequence>MNNKFVIPRKLFPILLIKIIFFPLLLVTPSVKAATEEFCPEALPQKLDRLITASEKESRWGILIQPLLSERILYQRNAEKLFIPASNVKLFTSAIALNQLHPEFRIITPVYTEGDSPHLQKLQIIGQGDPSLRTSDLEKLAATLSKNNVSSIETLVLQSGYFSQPRINSTWEWEDVYAAYGTGVNDFILDENAVTLTLRPQSIGKAVIADWNNNIAAAQWNLNNQATTAPVNTDYRIQLQGKLGTSQLNLTGKLPQNIKTDVWQLAIPQPDRYFRDTLLNALAERGITVNQVQFSDSEIRIPPNPSIIGGNNHVSFISPPLKELIVEINQNSNNLYAEALLKTLIARSGEEIITEELTRFGIPPNHYQLVDGSGLSRRNLVTPSAIVQLLKTMSNGENAATFRSSLAVAGINGTLKNRLQSTILQGNLQAKTGTLTGISARSGYVNPPNYQPLVFSILLNHSQVSPSQQRDMIDRILLLLSRLKTCQDRSRLGGGNETQQQYSLFVIRYLFTGHWSLVTGRRSMERLYIGY</sequence>
<dbReference type="KEGG" id="dsl:Dacsa_1178"/>
<reference evidence="3" key="1">
    <citation type="submission" date="2012-04" db="EMBL/GenBank/DDBJ databases">
        <title>Finished genome of Dactylococcopsis salina PCC 8305.</title>
        <authorList>
            <consortium name="US DOE Joint Genome Institute"/>
            <person name="Gugger M."/>
            <person name="Coursin T."/>
            <person name="Rippka R."/>
            <person name="Tandeau De Marsac N."/>
            <person name="Huntemann M."/>
            <person name="Wei C.-L."/>
            <person name="Han J."/>
            <person name="Detter J.C."/>
            <person name="Han C."/>
            <person name="Tapia R."/>
            <person name="Daligault H."/>
            <person name="Chen A."/>
            <person name="Krypides N."/>
            <person name="Mavromatis K."/>
            <person name="Markowitz V."/>
            <person name="Szeto E."/>
            <person name="Ivanova N."/>
            <person name="Ovchinnikova G."/>
            <person name="Pagani I."/>
            <person name="Pati A."/>
            <person name="Goodwin L."/>
            <person name="Peters L."/>
            <person name="Pitluck S."/>
            <person name="Woyke T."/>
            <person name="Kerfeld C."/>
        </authorList>
    </citation>
    <scope>NUCLEOTIDE SEQUENCE [LARGE SCALE GENOMIC DNA]</scope>
    <source>
        <strain evidence="3">PCC 8305</strain>
    </source>
</reference>
<dbReference type="GO" id="GO:0006508">
    <property type="term" value="P:proteolysis"/>
    <property type="evidence" value="ECO:0007669"/>
    <property type="project" value="InterPro"/>
</dbReference>
<dbReference type="AlphaFoldDB" id="K9YSL8"/>
<dbReference type="EMBL" id="CP003944">
    <property type="protein sequence ID" value="AFZ49879.1"/>
    <property type="molecule type" value="Genomic_DNA"/>
</dbReference>
<dbReference type="InterPro" id="IPR012338">
    <property type="entry name" value="Beta-lactam/transpept-like"/>
</dbReference>
<dbReference type="InterPro" id="IPR000667">
    <property type="entry name" value="Peptidase_S13"/>
</dbReference>
<evidence type="ECO:0000256" key="1">
    <source>
        <dbReference type="ARBA" id="ARBA00006096"/>
    </source>
</evidence>
<dbReference type="GO" id="GO:0000270">
    <property type="term" value="P:peptidoglycan metabolic process"/>
    <property type="evidence" value="ECO:0007669"/>
    <property type="project" value="TreeGrafter"/>
</dbReference>
<keyword evidence="4" id="KW-1185">Reference proteome</keyword>
<comment type="similarity">
    <text evidence="1">Belongs to the peptidase S13 family.</text>
</comment>
<dbReference type="RefSeq" id="WP_015228888.1">
    <property type="nucleotide sequence ID" value="NC_019780.1"/>
</dbReference>
<keyword evidence="2" id="KW-0378">Hydrolase</keyword>
<gene>
    <name evidence="3" type="ORF">Dacsa_1178</name>
</gene>
<dbReference type="PRINTS" id="PR00922">
    <property type="entry name" value="DADACBPTASE3"/>
</dbReference>
<dbReference type="Gene3D" id="3.50.80.20">
    <property type="entry name" value="D-Ala-D-Ala carboxypeptidase C, peptidase S13"/>
    <property type="match status" value="1"/>
</dbReference>